<evidence type="ECO:0000313" key="3">
    <source>
        <dbReference type="Proteomes" id="UP000322144"/>
    </source>
</evidence>
<dbReference type="Proteomes" id="UP000322144">
    <property type="component" value="Segment"/>
</dbReference>
<proteinExistence type="predicted"/>
<evidence type="ECO:0000313" key="2">
    <source>
        <dbReference type="EMBL" id="QEM41807.1"/>
    </source>
</evidence>
<feature type="transmembrane region" description="Helical" evidence="1">
    <location>
        <begin position="6"/>
        <end position="26"/>
    </location>
</feature>
<keyword evidence="1" id="KW-0812">Transmembrane</keyword>
<keyword evidence="1" id="KW-0472">Membrane</keyword>
<organism evidence="2 3">
    <name type="scientific">Pseudomonas phage vB_PaeM_PS119XW</name>
    <dbReference type="NCBI Taxonomy" id="2601632"/>
    <lineage>
        <taxon>Viruses</taxon>
        <taxon>Duplodnaviria</taxon>
        <taxon>Heunggongvirae</taxon>
        <taxon>Uroviricota</taxon>
        <taxon>Caudoviricetes</taxon>
        <taxon>Chimalliviridae</taxon>
        <taxon>Pawinskivirus</taxon>
        <taxon>Pawinskivirus PS119XW</taxon>
    </lineage>
</organism>
<dbReference type="RefSeq" id="YP_010660818.1">
    <property type="nucleotide sequence ID" value="NC_070882.1"/>
</dbReference>
<dbReference type="EMBL" id="MN103543">
    <property type="protein sequence ID" value="QEM41807.1"/>
    <property type="molecule type" value="Genomic_DNA"/>
</dbReference>
<evidence type="ECO:0000256" key="1">
    <source>
        <dbReference type="SAM" id="Phobius"/>
    </source>
</evidence>
<name>A0A5C1K6U7_9CAUD</name>
<keyword evidence="1" id="KW-1133">Transmembrane helix</keyword>
<keyword evidence="3" id="KW-1185">Reference proteome</keyword>
<sequence length="79" mass="8936">METIMLIWWISISIIAGSLFVAKLVKDNDDVRRTRLPKKDIIMLDRINMICTALIWGAAIVALITLFLGGLFMMIEAQV</sequence>
<reference evidence="2 3" key="1">
    <citation type="submission" date="2019-06" db="EMBL/GenBank/DDBJ databases">
        <title>A distant relative of Phikzvirus genus phages from a therapeutic phage collection.</title>
        <authorList>
            <person name="Hejnowicz M.S."/>
            <person name="Dabrowski K."/>
            <person name="Gawor J."/>
            <person name="Weber-Dabrowska B."/>
            <person name="Gromadka R."/>
            <person name="Lobocka M.B."/>
        </authorList>
    </citation>
    <scope>NUCLEOTIDE SEQUENCE [LARGE SCALE GENOMIC DNA]</scope>
</reference>
<protein>
    <submittedName>
        <fullName evidence="2">Uncharacterized protein</fullName>
    </submittedName>
</protein>
<feature type="transmembrane region" description="Helical" evidence="1">
    <location>
        <begin position="47"/>
        <end position="75"/>
    </location>
</feature>
<dbReference type="GeneID" id="77936828"/>
<dbReference type="KEGG" id="vg:77936828"/>
<accession>A0A5C1K6U7</accession>